<protein>
    <submittedName>
        <fullName evidence="3">NAD-dependent epimerase/dehydratase family protein</fullName>
    </submittedName>
</protein>
<dbReference type="PANTHER" id="PTHR14097">
    <property type="entry name" value="OXIDOREDUCTASE HTATIP2"/>
    <property type="match status" value="1"/>
</dbReference>
<dbReference type="EMBL" id="JBHSPH010000003">
    <property type="protein sequence ID" value="MFC5862975.1"/>
    <property type="molecule type" value="Genomic_DNA"/>
</dbReference>
<dbReference type="SUPFAM" id="SSF51735">
    <property type="entry name" value="NAD(P)-binding Rossmann-fold domains"/>
    <property type="match status" value="1"/>
</dbReference>
<dbReference type="Gene3D" id="3.40.50.720">
    <property type="entry name" value="NAD(P)-binding Rossmann-like Domain"/>
    <property type="match status" value="1"/>
</dbReference>
<dbReference type="Pfam" id="PF01370">
    <property type="entry name" value="Epimerase"/>
    <property type="match status" value="1"/>
</dbReference>
<organism evidence="3 4">
    <name type="scientific">Acidicapsa dinghuensis</name>
    <dbReference type="NCBI Taxonomy" id="2218256"/>
    <lineage>
        <taxon>Bacteria</taxon>
        <taxon>Pseudomonadati</taxon>
        <taxon>Acidobacteriota</taxon>
        <taxon>Terriglobia</taxon>
        <taxon>Terriglobales</taxon>
        <taxon>Acidobacteriaceae</taxon>
        <taxon>Acidicapsa</taxon>
    </lineage>
</organism>
<comment type="caution">
    <text evidence="3">The sequence shown here is derived from an EMBL/GenBank/DDBJ whole genome shotgun (WGS) entry which is preliminary data.</text>
</comment>
<keyword evidence="4" id="KW-1185">Reference proteome</keyword>
<dbReference type="Proteomes" id="UP001596091">
    <property type="component" value="Unassembled WGS sequence"/>
</dbReference>
<sequence>MRVIIFGATGMVGQAALRESLLAPDVEEVVTVSRSATLSNHPKHCALVATDLFDLSSLEGKLGGLDACFFCIGVTSAGMSEADYTQITHDLTLRVAHVLVRLNPAMTFVYVSGAGTDSSEHGRSMWARVKGRTENELLRMPFQAAYMFRPGFIVPLDGITSKTRSYRVFYAMLKPLMPILRWLFPGSVLTTREIGGAMLIAARQANEKRVMETGDMRIMLEKQHR</sequence>
<dbReference type="RefSeq" id="WP_263339186.1">
    <property type="nucleotide sequence ID" value="NZ_JAGSYH010000005.1"/>
</dbReference>
<comment type="subcellular location">
    <subcellularLocation>
        <location evidence="1">Membrane</location>
    </subcellularLocation>
</comment>
<proteinExistence type="predicted"/>
<evidence type="ECO:0000256" key="1">
    <source>
        <dbReference type="ARBA" id="ARBA00004370"/>
    </source>
</evidence>
<dbReference type="InterPro" id="IPR036291">
    <property type="entry name" value="NAD(P)-bd_dom_sf"/>
</dbReference>
<feature type="domain" description="NAD-dependent epimerase/dehydratase" evidence="2">
    <location>
        <begin position="3"/>
        <end position="113"/>
    </location>
</feature>
<reference evidence="4" key="1">
    <citation type="journal article" date="2019" name="Int. J. Syst. Evol. Microbiol.">
        <title>The Global Catalogue of Microorganisms (GCM) 10K type strain sequencing project: providing services to taxonomists for standard genome sequencing and annotation.</title>
        <authorList>
            <consortium name="The Broad Institute Genomics Platform"/>
            <consortium name="The Broad Institute Genome Sequencing Center for Infectious Disease"/>
            <person name="Wu L."/>
            <person name="Ma J."/>
        </authorList>
    </citation>
    <scope>NUCLEOTIDE SEQUENCE [LARGE SCALE GENOMIC DNA]</scope>
    <source>
        <strain evidence="4">JCM 4087</strain>
    </source>
</reference>
<dbReference type="PANTHER" id="PTHR14097:SF8">
    <property type="entry name" value="NAD(P)-BINDING DOMAIN-CONTAINING PROTEIN"/>
    <property type="match status" value="1"/>
</dbReference>
<evidence type="ECO:0000259" key="2">
    <source>
        <dbReference type="Pfam" id="PF01370"/>
    </source>
</evidence>
<dbReference type="InterPro" id="IPR001509">
    <property type="entry name" value="Epimerase_deHydtase"/>
</dbReference>
<evidence type="ECO:0000313" key="4">
    <source>
        <dbReference type="Proteomes" id="UP001596091"/>
    </source>
</evidence>
<evidence type="ECO:0000313" key="3">
    <source>
        <dbReference type="EMBL" id="MFC5862975.1"/>
    </source>
</evidence>
<name>A0ABW1EIA4_9BACT</name>
<accession>A0ABW1EIA4</accession>
<gene>
    <name evidence="3" type="ORF">ACFPT7_11780</name>
</gene>